<evidence type="ECO:0000313" key="7">
    <source>
        <dbReference type="EMBL" id="HIW02878.1"/>
    </source>
</evidence>
<sequence>MEIYNTAGTCSRQIIFRVSDENKISDVKFIGGCSGNLQGIARLVDGQDIDYVISKLKGIICRSGTSCPDQLATALIRYKEKKANKEAEESESR</sequence>
<dbReference type="Pfam" id="PF12637">
    <property type="entry name" value="TSCPD"/>
    <property type="match status" value="1"/>
</dbReference>
<evidence type="ECO:0000313" key="8">
    <source>
        <dbReference type="Proteomes" id="UP000823990"/>
    </source>
</evidence>
<reference evidence="7" key="2">
    <citation type="submission" date="2021-04" db="EMBL/GenBank/DDBJ databases">
        <authorList>
            <person name="Gilroy R."/>
        </authorList>
    </citation>
    <scope>NUCLEOTIDE SEQUENCE</scope>
    <source>
        <strain evidence="7">12435</strain>
    </source>
</reference>
<evidence type="ECO:0000259" key="6">
    <source>
        <dbReference type="Pfam" id="PF12637"/>
    </source>
</evidence>
<name>A0A9D1Q294_9FIRM</name>
<dbReference type="EC" id="1.17.4.1" evidence="2"/>
<protein>
    <recommendedName>
        <fullName evidence="2">ribonucleoside-diphosphate reductase</fullName>
        <ecNumber evidence="2">1.17.4.1</ecNumber>
    </recommendedName>
</protein>
<evidence type="ECO:0000256" key="3">
    <source>
        <dbReference type="ARBA" id="ARBA00022634"/>
    </source>
</evidence>
<dbReference type="EMBL" id="DXHS01000097">
    <property type="protein sequence ID" value="HIW02878.1"/>
    <property type="molecule type" value="Genomic_DNA"/>
</dbReference>
<reference evidence="7" key="1">
    <citation type="journal article" date="2021" name="PeerJ">
        <title>Extensive microbial diversity within the chicken gut microbiome revealed by metagenomics and culture.</title>
        <authorList>
            <person name="Gilroy R."/>
            <person name="Ravi A."/>
            <person name="Getino M."/>
            <person name="Pursley I."/>
            <person name="Horton D.L."/>
            <person name="Alikhan N.F."/>
            <person name="Baker D."/>
            <person name="Gharbi K."/>
            <person name="Hall N."/>
            <person name="Watson M."/>
            <person name="Adriaenssens E.M."/>
            <person name="Foster-Nyarko E."/>
            <person name="Jarju S."/>
            <person name="Secka A."/>
            <person name="Antonio M."/>
            <person name="Oren A."/>
            <person name="Chaudhuri R.R."/>
            <person name="La Ragione R."/>
            <person name="Hildebrand F."/>
            <person name="Pallen M.J."/>
        </authorList>
    </citation>
    <scope>NUCLEOTIDE SEQUENCE</scope>
    <source>
        <strain evidence="7">12435</strain>
    </source>
</reference>
<organism evidence="7 8">
    <name type="scientific">Candidatus Protoclostridium stercorigallinarum</name>
    <dbReference type="NCBI Taxonomy" id="2838741"/>
    <lineage>
        <taxon>Bacteria</taxon>
        <taxon>Bacillati</taxon>
        <taxon>Bacillota</taxon>
        <taxon>Clostridia</taxon>
        <taxon>Candidatus Protoclostridium</taxon>
    </lineage>
</organism>
<evidence type="ECO:0000256" key="2">
    <source>
        <dbReference type="ARBA" id="ARBA00012274"/>
    </source>
</evidence>
<dbReference type="InterPro" id="IPR023806">
    <property type="entry name" value="CHP03905"/>
</dbReference>
<keyword evidence="4" id="KW-0547">Nucleotide-binding</keyword>
<comment type="catalytic activity">
    <reaction evidence="5">
        <text>a 2'-deoxyribonucleoside 5'-diphosphate + [thioredoxin]-disulfide + H2O = a ribonucleoside 5'-diphosphate + [thioredoxin]-dithiol</text>
        <dbReference type="Rhea" id="RHEA:23252"/>
        <dbReference type="Rhea" id="RHEA-COMP:10698"/>
        <dbReference type="Rhea" id="RHEA-COMP:10700"/>
        <dbReference type="ChEBI" id="CHEBI:15377"/>
        <dbReference type="ChEBI" id="CHEBI:29950"/>
        <dbReference type="ChEBI" id="CHEBI:50058"/>
        <dbReference type="ChEBI" id="CHEBI:57930"/>
        <dbReference type="ChEBI" id="CHEBI:73316"/>
        <dbReference type="EC" id="1.17.4.1"/>
    </reaction>
</comment>
<proteinExistence type="inferred from homology"/>
<comment type="caution">
    <text evidence="7">The sequence shown here is derived from an EMBL/GenBank/DDBJ whole genome shotgun (WGS) entry which is preliminary data.</text>
</comment>
<keyword evidence="3" id="KW-0237">DNA synthesis</keyword>
<dbReference type="Proteomes" id="UP000823990">
    <property type="component" value="Unassembled WGS sequence"/>
</dbReference>
<dbReference type="NCBIfam" id="TIGR03905">
    <property type="entry name" value="TIGR03905_4_Cys"/>
    <property type="match status" value="1"/>
</dbReference>
<evidence type="ECO:0000256" key="4">
    <source>
        <dbReference type="ARBA" id="ARBA00022741"/>
    </source>
</evidence>
<gene>
    <name evidence="7" type="ORF">H9892_06020</name>
</gene>
<dbReference type="GO" id="GO:0000166">
    <property type="term" value="F:nucleotide binding"/>
    <property type="evidence" value="ECO:0007669"/>
    <property type="project" value="UniProtKB-KW"/>
</dbReference>
<feature type="domain" description="TSCPD" evidence="6">
    <location>
        <begin position="6"/>
        <end position="78"/>
    </location>
</feature>
<dbReference type="AlphaFoldDB" id="A0A9D1Q294"/>
<dbReference type="GO" id="GO:0071897">
    <property type="term" value="P:DNA biosynthetic process"/>
    <property type="evidence" value="ECO:0007669"/>
    <property type="project" value="UniProtKB-KW"/>
</dbReference>
<comment type="similarity">
    <text evidence="1">Belongs to the ribonucleoside diphosphate reductase class-2 family.</text>
</comment>
<dbReference type="GO" id="GO:0004748">
    <property type="term" value="F:ribonucleoside-diphosphate reductase activity, thioredoxin disulfide as acceptor"/>
    <property type="evidence" value="ECO:0007669"/>
    <property type="project" value="UniProtKB-EC"/>
</dbReference>
<evidence type="ECO:0000256" key="1">
    <source>
        <dbReference type="ARBA" id="ARBA00007405"/>
    </source>
</evidence>
<accession>A0A9D1Q294</accession>
<evidence type="ECO:0000256" key="5">
    <source>
        <dbReference type="ARBA" id="ARBA00047754"/>
    </source>
</evidence>
<dbReference type="InterPro" id="IPR024434">
    <property type="entry name" value="TSCPD_dom"/>
</dbReference>